<dbReference type="OrthoDB" id="9790710at2"/>
<dbReference type="Proteomes" id="UP000027821">
    <property type="component" value="Unassembled WGS sequence"/>
</dbReference>
<dbReference type="AlphaFoldDB" id="A0A074KWJ2"/>
<dbReference type="SUPFAM" id="SSF53756">
    <property type="entry name" value="UDP-Glycosyltransferase/glycogen phosphorylase"/>
    <property type="match status" value="1"/>
</dbReference>
<dbReference type="EMBL" id="JMIH01000024">
    <property type="protein sequence ID" value="KEO72580.1"/>
    <property type="molecule type" value="Genomic_DNA"/>
</dbReference>
<dbReference type="STRING" id="1048983.EL17_17740"/>
<dbReference type="Gene3D" id="3.40.50.2000">
    <property type="entry name" value="Glycogen Phosphorylase B"/>
    <property type="match status" value="2"/>
</dbReference>
<dbReference type="InterPro" id="IPR001296">
    <property type="entry name" value="Glyco_trans_1"/>
</dbReference>
<feature type="domain" description="Glycosyl transferase family 1" evidence="1">
    <location>
        <begin position="208"/>
        <end position="361"/>
    </location>
</feature>
<dbReference type="PANTHER" id="PTHR12526:SF630">
    <property type="entry name" value="GLYCOSYLTRANSFERASE"/>
    <property type="match status" value="1"/>
</dbReference>
<evidence type="ECO:0000313" key="3">
    <source>
        <dbReference type="Proteomes" id="UP000027821"/>
    </source>
</evidence>
<evidence type="ECO:0000259" key="1">
    <source>
        <dbReference type="Pfam" id="PF00534"/>
    </source>
</evidence>
<proteinExistence type="predicted"/>
<comment type="caution">
    <text evidence="2">The sequence shown here is derived from an EMBL/GenBank/DDBJ whole genome shotgun (WGS) entry which is preliminary data.</text>
</comment>
<protein>
    <recommendedName>
        <fullName evidence="1">Glycosyl transferase family 1 domain-containing protein</fullName>
    </recommendedName>
</protein>
<organism evidence="2 3">
    <name type="scientific">Anditalea andensis</name>
    <dbReference type="NCBI Taxonomy" id="1048983"/>
    <lineage>
        <taxon>Bacteria</taxon>
        <taxon>Pseudomonadati</taxon>
        <taxon>Bacteroidota</taxon>
        <taxon>Cytophagia</taxon>
        <taxon>Cytophagales</taxon>
        <taxon>Cytophagaceae</taxon>
        <taxon>Anditalea</taxon>
    </lineage>
</organism>
<dbReference type="Pfam" id="PF00534">
    <property type="entry name" value="Glycos_transf_1"/>
    <property type="match status" value="1"/>
</dbReference>
<gene>
    <name evidence="2" type="ORF">EL17_17740</name>
</gene>
<sequence>MKICFITYTVFSHGGTQRISSTIAKELSKEHEIHLLLTSKRKEGNPYNINEEDFKIDYYELSLFRKVIRNAVTWIATKGFFTGKRADWYSKMMFLPKQNRFLKKFIQSNKFDLVVGFDVAGSLWIGSIKESVGVPMIGRIQASYDHFFGAPDRGSWKHEEVFGSTLPKLNKVVVLSKDDEREFSEKLNINTRFIYNAHNLGYKKITKLNNKKFVALGRCTHHKGFDIVVEAFNIFARDNKDWNLEIVGDGPLKPLLEQKINSYNLADRITLLPFSDQVEDRFSDADVFVFSSRFEGFGIVQVEALSCGLPIIASDIPITKELLKDRGIAEFYENENPDDLARAMHTIISQDLKEMSNRALAYSKEFTSDKVAAKYNQLFKDVAGK</sequence>
<dbReference type="eggNOG" id="COG0438">
    <property type="taxonomic scope" value="Bacteria"/>
</dbReference>
<keyword evidence="3" id="KW-1185">Reference proteome</keyword>
<dbReference type="GO" id="GO:0016757">
    <property type="term" value="F:glycosyltransferase activity"/>
    <property type="evidence" value="ECO:0007669"/>
    <property type="project" value="InterPro"/>
</dbReference>
<accession>A0A074KWJ2</accession>
<name>A0A074KWJ2_9BACT</name>
<evidence type="ECO:0000313" key="2">
    <source>
        <dbReference type="EMBL" id="KEO72580.1"/>
    </source>
</evidence>
<dbReference type="PANTHER" id="PTHR12526">
    <property type="entry name" value="GLYCOSYLTRANSFERASE"/>
    <property type="match status" value="1"/>
</dbReference>
<reference evidence="2 3" key="1">
    <citation type="submission" date="2014-04" db="EMBL/GenBank/DDBJ databases">
        <title>Characterization and application of a salt tolerant electro-active bacterium.</title>
        <authorList>
            <person name="Yang L."/>
            <person name="Wei S."/>
            <person name="Tay Q.X.M."/>
        </authorList>
    </citation>
    <scope>NUCLEOTIDE SEQUENCE [LARGE SCALE GENOMIC DNA]</scope>
    <source>
        <strain evidence="2 3">LY1</strain>
    </source>
</reference>
<dbReference type="RefSeq" id="WP_035077240.1">
    <property type="nucleotide sequence ID" value="NZ_JMIH01000024.1"/>
</dbReference>